<keyword evidence="10" id="KW-0812">Transmembrane</keyword>
<accession>F2ULL2</accession>
<feature type="domain" description="Heparan-alpha-glucosaminide N-acetyltransferase catalytic" evidence="12">
    <location>
        <begin position="637"/>
        <end position="759"/>
    </location>
</feature>
<evidence type="ECO:0000256" key="3">
    <source>
        <dbReference type="ARBA" id="ARBA00012663"/>
    </source>
</evidence>
<dbReference type="GO" id="GO:0005975">
    <property type="term" value="P:carbohydrate metabolic process"/>
    <property type="evidence" value="ECO:0007669"/>
    <property type="project" value="InterPro"/>
</dbReference>
<dbReference type="Gene3D" id="3.20.20.80">
    <property type="entry name" value="Glycosidases"/>
    <property type="match status" value="1"/>
</dbReference>
<dbReference type="GeneID" id="16070625"/>
<keyword evidence="7" id="KW-0326">Glycosidase</keyword>
<feature type="transmembrane region" description="Helical" evidence="10">
    <location>
        <begin position="932"/>
        <end position="952"/>
    </location>
</feature>
<dbReference type="Pfam" id="PF14845">
    <property type="entry name" value="Glycohydro_20b2"/>
    <property type="match status" value="1"/>
</dbReference>
<dbReference type="KEGG" id="sre:PTSG_09649"/>
<feature type="domain" description="Beta-hexosaminidase eukaryotic type N-terminal" evidence="13">
    <location>
        <begin position="41"/>
        <end position="101"/>
    </location>
</feature>
<dbReference type="PANTHER" id="PTHR22600:SF21">
    <property type="entry name" value="BETA-HEXOSAMINIDASE A"/>
    <property type="match status" value="1"/>
</dbReference>
<feature type="compositionally biased region" description="Low complexity" evidence="9">
    <location>
        <begin position="577"/>
        <end position="591"/>
    </location>
</feature>
<dbReference type="InterPro" id="IPR025705">
    <property type="entry name" value="Beta_hexosaminidase_sua/sub"/>
</dbReference>
<keyword evidence="6" id="KW-0325">Glycoprotein</keyword>
<dbReference type="InterPro" id="IPR029019">
    <property type="entry name" value="HEX_eukaryotic_N"/>
</dbReference>
<dbReference type="OrthoDB" id="2149840at2759"/>
<dbReference type="Gene3D" id="3.30.379.10">
    <property type="entry name" value="Chitobiase/beta-hexosaminidase domain 2-like"/>
    <property type="match status" value="1"/>
</dbReference>
<protein>
    <recommendedName>
        <fullName evidence="3">beta-N-acetylhexosaminidase</fullName>
        <ecNumber evidence="3">3.2.1.52</ecNumber>
    </recommendedName>
</protein>
<dbReference type="CDD" id="cd06562">
    <property type="entry name" value="GH20_HexA_HexB-like"/>
    <property type="match status" value="1"/>
</dbReference>
<dbReference type="GO" id="GO:0005764">
    <property type="term" value="C:lysosome"/>
    <property type="evidence" value="ECO:0007669"/>
    <property type="project" value="TreeGrafter"/>
</dbReference>
<evidence type="ECO:0000256" key="2">
    <source>
        <dbReference type="ARBA" id="ARBA00006285"/>
    </source>
</evidence>
<dbReference type="GO" id="GO:0016020">
    <property type="term" value="C:membrane"/>
    <property type="evidence" value="ECO:0007669"/>
    <property type="project" value="TreeGrafter"/>
</dbReference>
<dbReference type="PANTHER" id="PTHR22600">
    <property type="entry name" value="BETA-HEXOSAMINIDASE"/>
    <property type="match status" value="1"/>
</dbReference>
<feature type="transmembrane region" description="Helical" evidence="10">
    <location>
        <begin position="1060"/>
        <end position="1079"/>
    </location>
</feature>
<evidence type="ECO:0000256" key="1">
    <source>
        <dbReference type="ARBA" id="ARBA00001231"/>
    </source>
</evidence>
<evidence type="ECO:0000256" key="9">
    <source>
        <dbReference type="SAM" id="MobiDB-lite"/>
    </source>
</evidence>
<keyword evidence="10" id="KW-0472">Membrane</keyword>
<dbReference type="eggNOG" id="KOG2499">
    <property type="taxonomic scope" value="Eukaryota"/>
</dbReference>
<keyword evidence="5" id="KW-0378">Hydrolase</keyword>
<dbReference type="Pfam" id="PF00728">
    <property type="entry name" value="Glyco_hydro_20"/>
    <property type="match status" value="1"/>
</dbReference>
<dbReference type="SUPFAM" id="SSF51445">
    <property type="entry name" value="(Trans)glycosidases"/>
    <property type="match status" value="1"/>
</dbReference>
<feature type="transmembrane region" description="Helical" evidence="10">
    <location>
        <begin position="638"/>
        <end position="655"/>
    </location>
</feature>
<dbReference type="eggNOG" id="KOG4683">
    <property type="taxonomic scope" value="Eukaryota"/>
</dbReference>
<dbReference type="RefSeq" id="XP_004990073.1">
    <property type="nucleotide sequence ID" value="XM_004990016.1"/>
</dbReference>
<dbReference type="InterPro" id="IPR015883">
    <property type="entry name" value="Glyco_hydro_20_cat"/>
</dbReference>
<keyword evidence="4" id="KW-0732">Signal</keyword>
<feature type="active site" description="Proton donor" evidence="8">
    <location>
        <position position="285"/>
    </location>
</feature>
<comment type="similarity">
    <text evidence="2">Belongs to the glycosyl hydrolase 20 family.</text>
</comment>
<feature type="transmembrane region" description="Helical" evidence="10">
    <location>
        <begin position="746"/>
        <end position="767"/>
    </location>
</feature>
<gene>
    <name evidence="14" type="ORF">PTSG_09649</name>
</gene>
<evidence type="ECO:0000259" key="11">
    <source>
        <dbReference type="Pfam" id="PF00728"/>
    </source>
</evidence>
<dbReference type="GO" id="GO:0006689">
    <property type="term" value="P:ganglioside catabolic process"/>
    <property type="evidence" value="ECO:0007669"/>
    <property type="project" value="TreeGrafter"/>
</dbReference>
<dbReference type="FunFam" id="3.20.20.80:FF:000063">
    <property type="entry name" value="Beta-hexosaminidase"/>
    <property type="match status" value="1"/>
</dbReference>
<feature type="region of interest" description="Disordered" evidence="9">
    <location>
        <begin position="577"/>
        <end position="606"/>
    </location>
</feature>
<evidence type="ECO:0000259" key="13">
    <source>
        <dbReference type="Pfam" id="PF14845"/>
    </source>
</evidence>
<feature type="transmembrane region" description="Helical" evidence="10">
    <location>
        <begin position="964"/>
        <end position="985"/>
    </location>
</feature>
<evidence type="ECO:0000313" key="15">
    <source>
        <dbReference type="Proteomes" id="UP000007799"/>
    </source>
</evidence>
<dbReference type="Pfam" id="PF07786">
    <property type="entry name" value="HGSNAT_cat"/>
    <property type="match status" value="1"/>
</dbReference>
<evidence type="ECO:0000259" key="12">
    <source>
        <dbReference type="Pfam" id="PF07786"/>
    </source>
</evidence>
<evidence type="ECO:0000256" key="5">
    <source>
        <dbReference type="ARBA" id="ARBA00022801"/>
    </source>
</evidence>
<dbReference type="InterPro" id="IPR012429">
    <property type="entry name" value="HGSNAT_cat"/>
</dbReference>
<dbReference type="InterPro" id="IPR029018">
    <property type="entry name" value="Hex-like_dom2"/>
</dbReference>
<feature type="transmembrane region" description="Helical" evidence="10">
    <location>
        <begin position="1006"/>
        <end position="1026"/>
    </location>
</feature>
<dbReference type="SUPFAM" id="SSF55545">
    <property type="entry name" value="beta-N-acetylhexosaminidase-like domain"/>
    <property type="match status" value="1"/>
</dbReference>
<dbReference type="EMBL" id="GL832980">
    <property type="protein sequence ID" value="EGD78011.1"/>
    <property type="molecule type" value="Genomic_DNA"/>
</dbReference>
<organism evidence="15">
    <name type="scientific">Salpingoeca rosetta (strain ATCC 50818 / BSB-021)</name>
    <dbReference type="NCBI Taxonomy" id="946362"/>
    <lineage>
        <taxon>Eukaryota</taxon>
        <taxon>Choanoflagellata</taxon>
        <taxon>Craspedida</taxon>
        <taxon>Salpingoecidae</taxon>
        <taxon>Salpingoeca</taxon>
    </lineage>
</organism>
<keyword evidence="15" id="KW-1185">Reference proteome</keyword>
<dbReference type="GO" id="GO:0004563">
    <property type="term" value="F:beta-N-acetylhexosaminidase activity"/>
    <property type="evidence" value="ECO:0007669"/>
    <property type="project" value="UniProtKB-EC"/>
</dbReference>
<keyword evidence="10" id="KW-1133">Transmembrane helix</keyword>
<feature type="transmembrane region" description="Helical" evidence="10">
    <location>
        <begin position="675"/>
        <end position="695"/>
    </location>
</feature>
<feature type="transmembrane region" description="Helical" evidence="10">
    <location>
        <begin position="716"/>
        <end position="734"/>
    </location>
</feature>
<evidence type="ECO:0000256" key="7">
    <source>
        <dbReference type="ARBA" id="ARBA00023295"/>
    </source>
</evidence>
<dbReference type="STRING" id="946362.F2ULL2"/>
<dbReference type="PRINTS" id="PR00738">
    <property type="entry name" value="GLHYDRLASE20"/>
</dbReference>
<reference evidence="14" key="1">
    <citation type="submission" date="2009-08" db="EMBL/GenBank/DDBJ databases">
        <title>Annotation of Salpingoeca rosetta.</title>
        <authorList>
            <consortium name="The Broad Institute Genome Sequencing Platform"/>
            <person name="Russ C."/>
            <person name="Cuomo C."/>
            <person name="Burger G."/>
            <person name="Gray M.W."/>
            <person name="Holland P.W.H."/>
            <person name="King N."/>
            <person name="Lang F.B.F."/>
            <person name="Roger A.J."/>
            <person name="Ruiz-Trillo I."/>
            <person name="Young S.K."/>
            <person name="Zeng Q."/>
            <person name="Gargeya S."/>
            <person name="Alvarado L."/>
            <person name="Berlin A."/>
            <person name="Chapman S.B."/>
            <person name="Chen Z."/>
            <person name="Freedman E."/>
            <person name="Gellesch M."/>
            <person name="Goldberg J."/>
            <person name="Griggs A."/>
            <person name="Gujja S."/>
            <person name="Heilman E."/>
            <person name="Heiman D."/>
            <person name="Howarth C."/>
            <person name="Mehta T."/>
            <person name="Neiman D."/>
            <person name="Pearson M."/>
            <person name="Roberts A."/>
            <person name="Saif S."/>
            <person name="Shea T."/>
            <person name="Shenoy N."/>
            <person name="Sisk P."/>
            <person name="Stolte C."/>
            <person name="Sykes S."/>
            <person name="White J."/>
            <person name="Yandava C."/>
            <person name="Haas B."/>
            <person name="Nusbaum C."/>
            <person name="Birren B."/>
        </authorList>
    </citation>
    <scope>NUCLEOTIDE SEQUENCE [LARGE SCALE GENOMIC DNA]</scope>
    <source>
        <strain evidence="14">ATCC 50818</strain>
    </source>
</reference>
<evidence type="ECO:0000313" key="14">
    <source>
        <dbReference type="EMBL" id="EGD78011.1"/>
    </source>
</evidence>
<dbReference type="AlphaFoldDB" id="F2ULL2"/>
<comment type="catalytic activity">
    <reaction evidence="1">
        <text>Hydrolysis of terminal non-reducing N-acetyl-D-hexosamine residues in N-acetyl-beta-D-hexosaminides.</text>
        <dbReference type="EC" id="3.2.1.52"/>
    </reaction>
</comment>
<feature type="transmembrane region" description="Helical" evidence="10">
    <location>
        <begin position="512"/>
        <end position="536"/>
    </location>
</feature>
<proteinExistence type="inferred from homology"/>
<dbReference type="GO" id="GO:0030203">
    <property type="term" value="P:glycosaminoglycan metabolic process"/>
    <property type="evidence" value="ECO:0007669"/>
    <property type="project" value="TreeGrafter"/>
</dbReference>
<evidence type="ECO:0000256" key="6">
    <source>
        <dbReference type="ARBA" id="ARBA00023180"/>
    </source>
</evidence>
<evidence type="ECO:0000256" key="10">
    <source>
        <dbReference type="SAM" id="Phobius"/>
    </source>
</evidence>
<feature type="domain" description="Glycoside hydrolase family 20 catalytic" evidence="11">
    <location>
        <begin position="127"/>
        <end position="449"/>
    </location>
</feature>
<dbReference type="Proteomes" id="UP000007799">
    <property type="component" value="Unassembled WGS sequence"/>
</dbReference>
<name>F2ULL2_SALR5</name>
<dbReference type="InParanoid" id="F2ULL2"/>
<evidence type="ECO:0000256" key="8">
    <source>
        <dbReference type="PIRSR" id="PIRSR625705-1"/>
    </source>
</evidence>
<dbReference type="EC" id="3.2.1.52" evidence="3"/>
<dbReference type="OMA" id="ACNAATY"/>
<dbReference type="InterPro" id="IPR017853">
    <property type="entry name" value="GH"/>
</dbReference>
<evidence type="ECO:0000256" key="4">
    <source>
        <dbReference type="ARBA" id="ARBA00022729"/>
    </source>
</evidence>
<sequence>MHTKSATAVAAFVHRHRGDLEPHMKAGWPDTLDASAASPSKNGSRAVPYLTTVSISVLDDTETLKHVASNESYFLNVTSPTTHITAQTIWGAMYALETLSQVIMFNDVTSAHTISHAPLEIWDEPSYPMRGIMVDSANHFIGVPAIKRLLDGMVAVKMNTLHWHLVDSYSFPMQVPSRPMLSRRGAWSNTTVYTRADMRAVQEYAQQRGIRVIPEIDVPGHAYSWGLAYPDITVECPKIHTTDIGPINVVPLDPTKELTYQVLEDVLAETTSLFPDAMLHVGGDEVQYECWRANQDIQDWMKKNNISSEQQLEVYFEQRLFAMLRTHNRRAVVWDEAFTDMHDHLDTSVVVEVWDDPTLLERALRAGHDVLFASGWYLDRQVPYGNMTHWFWLDTWADMYAVAFPRAPAGGGRILGGEAPMWSEQVSDLSIDARVWPRALAAAERLWNQNATDHFDAAQRIGVHRCRMAARGIPVGPIWADYCSHDAQDVNIHQLSSSHHHSVNMTVGEMSALLVFIFLLGVAVVWVFAACFGVGFRVRGRDDTLNAQSVAAGTAGSVQHAKTNEDEVPLLAVGDTRPASSSFSRASRMAATPPPPPTSSSSAAVAAARSRSNTAASASARGTLDAQPAQRSLPKERLSSLDVFRGFTVALMVFVDETGAAFPPIDHSPWNGVRLADFVMPFFDFIVGVSLALSFKKFDLEDATTTPRVWPALRKATIRFLKLFILGMLTQGGIDIMNYDLAHIRIMGILQRVAVCYYAVALMEIFLPRNKKYRNYNETDTVTGWAVDVLHMLWRYKWHWFTAACLFATHTGIMYGVNVPDAFGEECGRGVLTPACNAATYIDRNVLTVEHMYFPANGGDKSGNDVTFQRLPECSTCSPGKCVPPEDAPAWCLHGPFDPEGLVSSLNAIIATVIGIHYGHVLRRVQSPKARIVHWTAFGVVQLVIGFALHFSGAFVMNTDLYSISYTLVTAGTGGVLLALFYVIVDRLHVGEWAWSGCRYMGMNAIVMYLCAEGDIIPYVLAAFYWNKPENNLANILWPTGVFWGDGDERPFKPTYNYQVMLWTLAYIGVWMLLARYLFLKRIFITI</sequence>